<dbReference type="EMBL" id="RSCL01000016">
    <property type="protein sequence ID" value="RUT02532.1"/>
    <property type="molecule type" value="Genomic_DNA"/>
</dbReference>
<accession>A0A433V8T8</accession>
<name>A0A433V8T8_9CYAN</name>
<reference evidence="2" key="2">
    <citation type="journal article" date="2019" name="Genome Biol. Evol.">
        <title>Day and night: Metabolic profiles and evolutionary relationships of six axenic non-marine cyanobacteria.</title>
        <authorList>
            <person name="Will S.E."/>
            <person name="Henke P."/>
            <person name="Boedeker C."/>
            <person name="Huang S."/>
            <person name="Brinkmann H."/>
            <person name="Rohde M."/>
            <person name="Jarek M."/>
            <person name="Friedl T."/>
            <person name="Seufert S."/>
            <person name="Schumacher M."/>
            <person name="Overmann J."/>
            <person name="Neumann-Schaal M."/>
            <person name="Petersen J."/>
        </authorList>
    </citation>
    <scope>NUCLEOTIDE SEQUENCE [LARGE SCALE GENOMIC DNA]</scope>
    <source>
        <strain evidence="2">PCC 7102</strain>
    </source>
</reference>
<evidence type="ECO:0000313" key="2">
    <source>
        <dbReference type="EMBL" id="RUT02532.1"/>
    </source>
</evidence>
<evidence type="ECO:0000313" key="3">
    <source>
        <dbReference type="Proteomes" id="UP000271624"/>
    </source>
</evidence>
<gene>
    <name evidence="2" type="ORF">DSM106972_060100</name>
</gene>
<proteinExistence type="predicted"/>
<protein>
    <submittedName>
        <fullName evidence="2">Uncharacterized protein</fullName>
    </submittedName>
</protein>
<comment type="caution">
    <text evidence="2">The sequence shown here is derived from an EMBL/GenBank/DDBJ whole genome shotgun (WGS) entry which is preliminary data.</text>
</comment>
<evidence type="ECO:0000256" key="1">
    <source>
        <dbReference type="SAM" id="Coils"/>
    </source>
</evidence>
<keyword evidence="3" id="KW-1185">Reference proteome</keyword>
<organism evidence="2 3">
    <name type="scientific">Dulcicalothrix desertica PCC 7102</name>
    <dbReference type="NCBI Taxonomy" id="232991"/>
    <lineage>
        <taxon>Bacteria</taxon>
        <taxon>Bacillati</taxon>
        <taxon>Cyanobacteriota</taxon>
        <taxon>Cyanophyceae</taxon>
        <taxon>Nostocales</taxon>
        <taxon>Calotrichaceae</taxon>
        <taxon>Dulcicalothrix</taxon>
    </lineage>
</organism>
<keyword evidence="1" id="KW-0175">Coiled coil</keyword>
<reference evidence="2" key="1">
    <citation type="submission" date="2018-12" db="EMBL/GenBank/DDBJ databases">
        <authorList>
            <person name="Will S."/>
            <person name="Neumann-Schaal M."/>
            <person name="Henke P."/>
        </authorList>
    </citation>
    <scope>NUCLEOTIDE SEQUENCE</scope>
    <source>
        <strain evidence="2">PCC 7102</strain>
    </source>
</reference>
<sequence>MRFNKMTYKIRRAKSHVQVPRDIETNQNWQHQKVIDNLKSKIEKLNLELRCKNYEIQCLKSSINVENKVYNLILLILLNSDNDHELSKSLVELDKVMSDLINDLLDVCHNSKYSAEP</sequence>
<dbReference type="Proteomes" id="UP000271624">
    <property type="component" value="Unassembled WGS sequence"/>
</dbReference>
<dbReference type="AlphaFoldDB" id="A0A433V8T8"/>
<feature type="coiled-coil region" evidence="1">
    <location>
        <begin position="28"/>
        <end position="55"/>
    </location>
</feature>